<dbReference type="Proteomes" id="UP000242381">
    <property type="component" value="Unassembled WGS sequence"/>
</dbReference>
<sequence length="127" mass="14431">MVISKFIQPLPQEHKSSDEALNQSLGIVNRIPQEVEEQQAENATNIVENAPTETIEIEKDTKDISISVEKEVIVKEDIIVQEEEDIVMEEAEQPKQEQEPALARTSSWTAVFSNIWDTLSSPFKPRK</sequence>
<accession>A0A1X0RJP8</accession>
<evidence type="ECO:0000313" key="1">
    <source>
        <dbReference type="EMBL" id="ORE12293.1"/>
    </source>
</evidence>
<proteinExistence type="predicted"/>
<dbReference type="EMBL" id="KV921720">
    <property type="protein sequence ID" value="ORE12293.1"/>
    <property type="molecule type" value="Genomic_DNA"/>
</dbReference>
<gene>
    <name evidence="1" type="ORF">BCV71DRAFT_240255</name>
</gene>
<dbReference type="AlphaFoldDB" id="A0A1X0RJP8"/>
<name>A0A1X0RJP8_RHIZD</name>
<organism evidence="1 2">
    <name type="scientific">Rhizopus microsporus</name>
    <dbReference type="NCBI Taxonomy" id="58291"/>
    <lineage>
        <taxon>Eukaryota</taxon>
        <taxon>Fungi</taxon>
        <taxon>Fungi incertae sedis</taxon>
        <taxon>Mucoromycota</taxon>
        <taxon>Mucoromycotina</taxon>
        <taxon>Mucoromycetes</taxon>
        <taxon>Mucorales</taxon>
        <taxon>Mucorineae</taxon>
        <taxon>Rhizopodaceae</taxon>
        <taxon>Rhizopus</taxon>
    </lineage>
</organism>
<protein>
    <submittedName>
        <fullName evidence="1">Uncharacterized protein</fullName>
    </submittedName>
</protein>
<evidence type="ECO:0000313" key="2">
    <source>
        <dbReference type="Proteomes" id="UP000242381"/>
    </source>
</evidence>
<reference evidence="1 2" key="1">
    <citation type="journal article" date="2016" name="Proc. Natl. Acad. Sci. U.S.A.">
        <title>Lipid metabolic changes in an early divergent fungus govern the establishment of a mutualistic symbiosis with endobacteria.</title>
        <authorList>
            <person name="Lastovetsky O.A."/>
            <person name="Gaspar M.L."/>
            <person name="Mondo S.J."/>
            <person name="LaButti K.M."/>
            <person name="Sandor L."/>
            <person name="Grigoriev I.V."/>
            <person name="Henry S.A."/>
            <person name="Pawlowska T.E."/>
        </authorList>
    </citation>
    <scope>NUCLEOTIDE SEQUENCE [LARGE SCALE GENOMIC DNA]</scope>
    <source>
        <strain evidence="1 2">ATCC 11559</strain>
    </source>
</reference>